<protein>
    <recommendedName>
        <fullName evidence="3">Reverse transcriptase</fullName>
    </recommendedName>
</protein>
<organism evidence="1 2">
    <name type="scientific">Linum trigynum</name>
    <dbReference type="NCBI Taxonomy" id="586398"/>
    <lineage>
        <taxon>Eukaryota</taxon>
        <taxon>Viridiplantae</taxon>
        <taxon>Streptophyta</taxon>
        <taxon>Embryophyta</taxon>
        <taxon>Tracheophyta</taxon>
        <taxon>Spermatophyta</taxon>
        <taxon>Magnoliopsida</taxon>
        <taxon>eudicotyledons</taxon>
        <taxon>Gunneridae</taxon>
        <taxon>Pentapetalae</taxon>
        <taxon>rosids</taxon>
        <taxon>fabids</taxon>
        <taxon>Malpighiales</taxon>
        <taxon>Linaceae</taxon>
        <taxon>Linum</taxon>
    </lineage>
</organism>
<gene>
    <name evidence="1" type="ORF">LTRI10_LOCUS41041</name>
</gene>
<keyword evidence="2" id="KW-1185">Reference proteome</keyword>
<reference evidence="1 2" key="1">
    <citation type="submission" date="2024-04" db="EMBL/GenBank/DDBJ databases">
        <authorList>
            <person name="Fracassetti M."/>
        </authorList>
    </citation>
    <scope>NUCLEOTIDE SEQUENCE [LARGE SCALE GENOMIC DNA]</scope>
</reference>
<evidence type="ECO:0000313" key="2">
    <source>
        <dbReference type="Proteomes" id="UP001497516"/>
    </source>
</evidence>
<dbReference type="InterPro" id="IPR052343">
    <property type="entry name" value="Retrotransposon-Effector_Assoc"/>
</dbReference>
<dbReference type="PANTHER" id="PTHR46890">
    <property type="entry name" value="NON-LTR RETROLELEMENT REVERSE TRANSCRIPTASE-LIKE PROTEIN-RELATED"/>
    <property type="match status" value="1"/>
</dbReference>
<proteinExistence type="predicted"/>
<dbReference type="PANTHER" id="PTHR46890:SF48">
    <property type="entry name" value="RNA-DIRECTED DNA POLYMERASE"/>
    <property type="match status" value="1"/>
</dbReference>
<dbReference type="EMBL" id="OZ034820">
    <property type="protein sequence ID" value="CAL1400947.1"/>
    <property type="molecule type" value="Genomic_DNA"/>
</dbReference>
<accession>A0AAV2FSF9</accession>
<evidence type="ECO:0000313" key="1">
    <source>
        <dbReference type="EMBL" id="CAL1400947.1"/>
    </source>
</evidence>
<name>A0AAV2FSF9_9ROSI</name>
<dbReference type="Proteomes" id="UP001497516">
    <property type="component" value="Chromosome 7"/>
</dbReference>
<evidence type="ECO:0008006" key="3">
    <source>
        <dbReference type="Google" id="ProtNLM"/>
    </source>
</evidence>
<dbReference type="AlphaFoldDB" id="A0AAV2FSF9"/>
<sequence>MDFPTRVAELPVPQCVSEEMNRNLTTEVTAAEIRRAVLSIGVTEAPGSDGFTEHFYRTYWDIAGMEVVEAVQSFFRSGRLLKSFNHTWLTLVLKVDVVESMKQIRPISLCQLFYKIISKIMTERMAIILPPLSHRSRMGLFVAARL</sequence>